<proteinExistence type="inferred from homology"/>
<dbReference type="InterPro" id="IPR050571">
    <property type="entry name" value="Class-IV_PLP-Dep_Aminotrnsfr"/>
</dbReference>
<gene>
    <name evidence="2" type="ORF">FM119_00810</name>
</gene>
<dbReference type="PANTHER" id="PTHR42743">
    <property type="entry name" value="AMINO-ACID AMINOTRANSFERASE"/>
    <property type="match status" value="1"/>
</dbReference>
<dbReference type="OrthoDB" id="3199344at2"/>
<organism evidence="2 3">
    <name type="scientific">Mycetocola reblochoni REB411</name>
    <dbReference type="NCBI Taxonomy" id="1255698"/>
    <lineage>
        <taxon>Bacteria</taxon>
        <taxon>Bacillati</taxon>
        <taxon>Actinomycetota</taxon>
        <taxon>Actinomycetes</taxon>
        <taxon>Micrococcales</taxon>
        <taxon>Microbacteriaceae</taxon>
        <taxon>Mycetocola</taxon>
    </lineage>
</organism>
<reference evidence="3" key="1">
    <citation type="submission" date="2017-02" db="EMBL/GenBank/DDBJ databases">
        <authorList>
            <person name="Dridi B."/>
        </authorList>
    </citation>
    <scope>NUCLEOTIDE SEQUENCE [LARGE SCALE GENOMIC DNA]</scope>
    <source>
        <strain evidence="3">EB411</strain>
    </source>
</reference>
<protein>
    <submittedName>
        <fullName evidence="2">Aminodeoxychorismate lyase</fullName>
        <ecNumber evidence="2">4.1.3.38</ecNumber>
    </submittedName>
</protein>
<dbReference type="RefSeq" id="WP_087135795.1">
    <property type="nucleotide sequence ID" value="NZ_FUKR01000006.1"/>
</dbReference>
<keyword evidence="2" id="KW-0456">Lyase</keyword>
<dbReference type="AlphaFoldDB" id="A0A1R4IBI5"/>
<dbReference type="Proteomes" id="UP000196778">
    <property type="component" value="Unassembled WGS sequence"/>
</dbReference>
<dbReference type="SUPFAM" id="SSF56752">
    <property type="entry name" value="D-aminoacid aminotransferase-like PLP-dependent enzymes"/>
    <property type="match status" value="1"/>
</dbReference>
<evidence type="ECO:0000313" key="2">
    <source>
        <dbReference type="EMBL" id="SJN17178.1"/>
    </source>
</evidence>
<dbReference type="Gene3D" id="3.30.470.10">
    <property type="match status" value="1"/>
</dbReference>
<dbReference type="InterPro" id="IPR001544">
    <property type="entry name" value="Aminotrans_IV"/>
</dbReference>
<keyword evidence="3" id="KW-1185">Reference proteome</keyword>
<dbReference type="InterPro" id="IPR043132">
    <property type="entry name" value="BCAT-like_C"/>
</dbReference>
<comment type="similarity">
    <text evidence="1">Belongs to the class-IV pyridoxal-phosphate-dependent aminotransferase family.</text>
</comment>
<dbReference type="GO" id="GO:0005829">
    <property type="term" value="C:cytosol"/>
    <property type="evidence" value="ECO:0007669"/>
    <property type="project" value="TreeGrafter"/>
</dbReference>
<dbReference type="InterPro" id="IPR043131">
    <property type="entry name" value="BCAT-like_N"/>
</dbReference>
<dbReference type="GO" id="GO:0046394">
    <property type="term" value="P:carboxylic acid biosynthetic process"/>
    <property type="evidence" value="ECO:0007669"/>
    <property type="project" value="UniProtKB-ARBA"/>
</dbReference>
<dbReference type="EMBL" id="FUKR01000006">
    <property type="protein sequence ID" value="SJN17178.1"/>
    <property type="molecule type" value="Genomic_DNA"/>
</dbReference>
<dbReference type="Gene3D" id="3.20.10.10">
    <property type="entry name" value="D-amino Acid Aminotransferase, subunit A, domain 2"/>
    <property type="match status" value="1"/>
</dbReference>
<dbReference type="Pfam" id="PF01063">
    <property type="entry name" value="Aminotran_4"/>
    <property type="match status" value="1"/>
</dbReference>
<dbReference type="EC" id="4.1.3.38" evidence="2"/>
<accession>A0A1R4IBI5</accession>
<evidence type="ECO:0000313" key="3">
    <source>
        <dbReference type="Proteomes" id="UP000196778"/>
    </source>
</evidence>
<dbReference type="PANTHER" id="PTHR42743:SF11">
    <property type="entry name" value="AMINODEOXYCHORISMATE LYASE"/>
    <property type="match status" value="1"/>
</dbReference>
<evidence type="ECO:0000256" key="1">
    <source>
        <dbReference type="ARBA" id="ARBA00009320"/>
    </source>
</evidence>
<name>A0A1R4IBI5_9MICO</name>
<dbReference type="GO" id="GO:0008696">
    <property type="term" value="F:4-amino-4-deoxychorismate lyase activity"/>
    <property type="evidence" value="ECO:0007669"/>
    <property type="project" value="UniProtKB-EC"/>
</dbReference>
<dbReference type="InterPro" id="IPR036038">
    <property type="entry name" value="Aminotransferase-like"/>
</dbReference>
<sequence>MTATRVFMVDVLAAHVSAPETMLEESVTEFAGSQSTLTVDDLAASRGDGVFETLAVVDGRVQASEAHLDRLVRSAELLDLARPHRAQWRYALDRAARAVPAGRTGVLKLVLSRGREGSPRPTGWIAVSSAPSAVPERRTGVRVVTLDRGVSSTAASESPWLLLGAKSLSYATNMAALREAARRGAQDVIYTSTDGYVLEGPTSSVLARIGGRIVTPAVEAGVLPGTTQHDAFVALDAERVETAAEPVPVSALAEADAIWLASSVRLLVPVVALDGRPVPQDAELTDRINAVLLAR</sequence>